<dbReference type="PROSITE" id="PS00211">
    <property type="entry name" value="ABC_TRANSPORTER_1"/>
    <property type="match status" value="1"/>
</dbReference>
<dbReference type="SMART" id="SM00382">
    <property type="entry name" value="AAA"/>
    <property type="match status" value="1"/>
</dbReference>
<dbReference type="CDD" id="cd03224">
    <property type="entry name" value="ABC_TM1139_LivF_branched"/>
    <property type="match status" value="1"/>
</dbReference>
<evidence type="ECO:0000256" key="3">
    <source>
        <dbReference type="ARBA" id="ARBA00022741"/>
    </source>
</evidence>
<dbReference type="STRING" id="1407499.HHUB_2442"/>
<feature type="domain" description="ABC transporter" evidence="6">
    <location>
        <begin position="4"/>
        <end position="234"/>
    </location>
</feature>
<dbReference type="GO" id="GO:0016887">
    <property type="term" value="F:ATP hydrolysis activity"/>
    <property type="evidence" value="ECO:0007669"/>
    <property type="project" value="InterPro"/>
</dbReference>
<keyword evidence="3" id="KW-0547">Nucleotide-binding</keyword>
<dbReference type="PANTHER" id="PTHR43820:SF4">
    <property type="entry name" value="HIGH-AFFINITY BRANCHED-CHAIN AMINO ACID TRANSPORT ATP-BINDING PROTEIN LIVF"/>
    <property type="match status" value="1"/>
</dbReference>
<dbReference type="Gene3D" id="3.40.50.300">
    <property type="entry name" value="P-loop containing nucleotide triphosphate hydrolases"/>
    <property type="match status" value="1"/>
</dbReference>
<dbReference type="SUPFAM" id="SSF52540">
    <property type="entry name" value="P-loop containing nucleoside triphosphate hydrolases"/>
    <property type="match status" value="1"/>
</dbReference>
<evidence type="ECO:0000256" key="5">
    <source>
        <dbReference type="ARBA" id="ARBA00022970"/>
    </source>
</evidence>
<keyword evidence="2" id="KW-0813">Transport</keyword>
<dbReference type="OrthoDB" id="97750at2157"/>
<evidence type="ECO:0000256" key="2">
    <source>
        <dbReference type="ARBA" id="ARBA00022448"/>
    </source>
</evidence>
<comment type="similarity">
    <text evidence="1">Belongs to the ABC transporter superfamily.</text>
</comment>
<organism evidence="7 8">
    <name type="scientific">Halobacterium hubeiense</name>
    <dbReference type="NCBI Taxonomy" id="1407499"/>
    <lineage>
        <taxon>Archaea</taxon>
        <taxon>Methanobacteriati</taxon>
        <taxon>Methanobacteriota</taxon>
        <taxon>Stenosarchaea group</taxon>
        <taxon>Halobacteria</taxon>
        <taxon>Halobacteriales</taxon>
        <taxon>Halobacteriaceae</taxon>
        <taxon>Halobacterium</taxon>
    </lineage>
</organism>
<evidence type="ECO:0000256" key="1">
    <source>
        <dbReference type="ARBA" id="ARBA00005417"/>
    </source>
</evidence>
<evidence type="ECO:0000256" key="4">
    <source>
        <dbReference type="ARBA" id="ARBA00022840"/>
    </source>
</evidence>
<accession>A0A0U5H0I2</accession>
<dbReference type="Pfam" id="PF00005">
    <property type="entry name" value="ABC_tran"/>
    <property type="match status" value="1"/>
</dbReference>
<keyword evidence="5" id="KW-0029">Amino-acid transport</keyword>
<dbReference type="InterPro" id="IPR003439">
    <property type="entry name" value="ABC_transporter-like_ATP-bd"/>
</dbReference>
<dbReference type="GO" id="GO:0015658">
    <property type="term" value="F:branched-chain amino acid transmembrane transporter activity"/>
    <property type="evidence" value="ECO:0007669"/>
    <property type="project" value="TreeGrafter"/>
</dbReference>
<keyword evidence="8" id="KW-1185">Reference proteome</keyword>
<dbReference type="PANTHER" id="PTHR43820">
    <property type="entry name" value="HIGH-AFFINITY BRANCHED-CHAIN AMINO ACID TRANSPORT ATP-BINDING PROTEIN LIVF"/>
    <property type="match status" value="1"/>
</dbReference>
<dbReference type="GO" id="GO:0015807">
    <property type="term" value="P:L-amino acid transport"/>
    <property type="evidence" value="ECO:0007669"/>
    <property type="project" value="TreeGrafter"/>
</dbReference>
<dbReference type="KEGG" id="hhb:Hhub_2442"/>
<keyword evidence="4 7" id="KW-0067">ATP-binding</keyword>
<dbReference type="EMBL" id="LN831302">
    <property type="protein sequence ID" value="CQH56845.1"/>
    <property type="molecule type" value="Genomic_DNA"/>
</dbReference>
<dbReference type="InterPro" id="IPR052156">
    <property type="entry name" value="BCAA_Transport_ATP-bd_LivF"/>
</dbReference>
<protein>
    <submittedName>
        <fullName evidence="7">ABC-type transport system ATP-binding protein (Probable substrate branched-chain amino acids)</fullName>
    </submittedName>
</protein>
<gene>
    <name evidence="7" type="primary">livF2</name>
    <name evidence="7" type="ORF">HHUB_2442</name>
</gene>
<evidence type="ECO:0000313" key="7">
    <source>
        <dbReference type="EMBL" id="CQH56845.1"/>
    </source>
</evidence>
<dbReference type="Proteomes" id="UP000066737">
    <property type="component" value="Chromosome I"/>
</dbReference>
<reference evidence="8" key="1">
    <citation type="journal article" date="2016" name="Environ. Microbiol.">
        <title>The complete genome of a viable archaeum isolated from 123-million-year-old rock salt.</title>
        <authorList>
            <person name="Jaakkola S.T."/>
            <person name="Pfeiffer F."/>
            <person name="Ravantti J.J."/>
            <person name="Guo Q."/>
            <person name="Liu Y."/>
            <person name="Chen X."/>
            <person name="Ma H."/>
            <person name="Yang C."/>
            <person name="Oksanen H.M."/>
            <person name="Bamford D.H."/>
        </authorList>
    </citation>
    <scope>NUCLEOTIDE SEQUENCE</scope>
    <source>
        <strain evidence="8">JI20-1</strain>
    </source>
</reference>
<evidence type="ECO:0000259" key="6">
    <source>
        <dbReference type="PROSITE" id="PS50893"/>
    </source>
</evidence>
<dbReference type="PROSITE" id="PS50893">
    <property type="entry name" value="ABC_TRANSPORTER_2"/>
    <property type="match status" value="1"/>
</dbReference>
<evidence type="ECO:0000313" key="8">
    <source>
        <dbReference type="Proteomes" id="UP000066737"/>
    </source>
</evidence>
<dbReference type="InterPro" id="IPR003593">
    <property type="entry name" value="AAA+_ATPase"/>
</dbReference>
<dbReference type="InterPro" id="IPR017871">
    <property type="entry name" value="ABC_transporter-like_CS"/>
</dbReference>
<dbReference type="AlphaFoldDB" id="A0A0U5H0I2"/>
<name>A0A0U5H0I2_9EURY</name>
<proteinExistence type="inferred from homology"/>
<dbReference type="InterPro" id="IPR027417">
    <property type="entry name" value="P-loop_NTPase"/>
</dbReference>
<sequence>MTLLEVDGIDVAYGDVQVVWDVSFSVTEGETVALLGANGAGKTTVLKTICGPLTPSAGDISFNGESIGHLQQDEVVPKGVTHIPEGREIFSDSTVRENLRLGAYTNRDGMRERLDRVYEIFPRLEERKGQKAGTLSGGEQQMLAIGRGLMSDPDLILLDEASLGLAPVLVEDVFDAIERINEEGTTVLLVEQDVNNALRIADRGYVLESGRMNLSGSAEELATDDRVAASYLGG</sequence>
<dbReference type="GO" id="GO:0005524">
    <property type="term" value="F:ATP binding"/>
    <property type="evidence" value="ECO:0007669"/>
    <property type="project" value="UniProtKB-KW"/>
</dbReference>